<accession>A0A671WUW6</accession>
<dbReference type="Ensembl" id="ENSSAUT00010044984.1">
    <property type="protein sequence ID" value="ENSSAUP00010042744.1"/>
    <property type="gene ID" value="ENSSAUG00010017953.1"/>
</dbReference>
<dbReference type="PANTHER" id="PTHR31635:SF196">
    <property type="entry name" value="REVERSE TRANSCRIPTASE DOMAIN-CONTAINING PROTEIN-RELATED"/>
    <property type="match status" value="1"/>
</dbReference>
<evidence type="ECO:0000313" key="3">
    <source>
        <dbReference type="Proteomes" id="UP000472265"/>
    </source>
</evidence>
<dbReference type="InParanoid" id="A0A671WUW6"/>
<dbReference type="InterPro" id="IPR000477">
    <property type="entry name" value="RT_dom"/>
</dbReference>
<dbReference type="GeneTree" id="ENSGT00940000163630"/>
<feature type="domain" description="Reverse transcriptase" evidence="1">
    <location>
        <begin position="54"/>
        <end position="325"/>
    </location>
</feature>
<reference evidence="2" key="1">
    <citation type="submission" date="2021-04" db="EMBL/GenBank/DDBJ databases">
        <authorList>
            <consortium name="Wellcome Sanger Institute Data Sharing"/>
        </authorList>
    </citation>
    <scope>NUCLEOTIDE SEQUENCE [LARGE SCALE GENOMIC DNA]</scope>
</reference>
<evidence type="ECO:0000259" key="1">
    <source>
        <dbReference type="PROSITE" id="PS50878"/>
    </source>
</evidence>
<evidence type="ECO:0000313" key="2">
    <source>
        <dbReference type="Ensembl" id="ENSSAUP00010042744.1"/>
    </source>
</evidence>
<name>A0A671WUW6_SPAAU</name>
<dbReference type="PANTHER" id="PTHR31635">
    <property type="entry name" value="REVERSE TRANSCRIPTASE DOMAIN-CONTAINING PROTEIN-RELATED"/>
    <property type="match status" value="1"/>
</dbReference>
<reference evidence="2" key="3">
    <citation type="submission" date="2025-09" db="UniProtKB">
        <authorList>
            <consortium name="Ensembl"/>
        </authorList>
    </citation>
    <scope>IDENTIFICATION</scope>
</reference>
<dbReference type="OMA" id="HECDESP"/>
<proteinExistence type="predicted"/>
<organism evidence="2 3">
    <name type="scientific">Sparus aurata</name>
    <name type="common">Gilthead sea bream</name>
    <dbReference type="NCBI Taxonomy" id="8175"/>
    <lineage>
        <taxon>Eukaryota</taxon>
        <taxon>Metazoa</taxon>
        <taxon>Chordata</taxon>
        <taxon>Craniata</taxon>
        <taxon>Vertebrata</taxon>
        <taxon>Euteleostomi</taxon>
        <taxon>Actinopterygii</taxon>
        <taxon>Neopterygii</taxon>
        <taxon>Teleostei</taxon>
        <taxon>Neoteleostei</taxon>
        <taxon>Acanthomorphata</taxon>
        <taxon>Eupercaria</taxon>
        <taxon>Spariformes</taxon>
        <taxon>Sparidae</taxon>
        <taxon>Sparus</taxon>
    </lineage>
</organism>
<dbReference type="PROSITE" id="PS50878">
    <property type="entry name" value="RT_POL"/>
    <property type="match status" value="1"/>
</dbReference>
<dbReference type="AlphaFoldDB" id="A0A671WUW6"/>
<reference evidence="2" key="2">
    <citation type="submission" date="2025-08" db="UniProtKB">
        <authorList>
            <consortium name="Ensembl"/>
        </authorList>
    </citation>
    <scope>IDENTIFICATION</scope>
</reference>
<protein>
    <recommendedName>
        <fullName evidence="1">Reverse transcriptase domain-containing protein</fullName>
    </recommendedName>
</protein>
<dbReference type="CDD" id="cd01650">
    <property type="entry name" value="RT_nLTR_like"/>
    <property type="match status" value="1"/>
</dbReference>
<sequence>MKSELEKELNLNDISNAITSMKGGKASGPDGLPIDIYKLFKAKLIAPLLDVYLESFEVGSLPVTLRSALITLILKPGKTPNERGSYRPISLLNSDAKIIAKALAMRLEKVLPAIIHEDQNGFVQNRQGFHNVRRVLNIIHECDESPDTAILSLDAEKAFDRVEWPYLLEVLKRFGFGDYFCRWVRILLVGSSAMVSTNNLISQPFDLFRGTRQGSPISPLLFVLAMEPLAMAIRSRSSIHGIKIGDFIHNTAMYADDTIVFLSHLAESIPSFLQLSNQFGSISGFRVNKEKSSIMFLNGGERRKPVVSHPFVNATEGFIYLGVRISPNISNLSSANYEPMMEEVSEEITRWTSLPLSTLGRINVVKMTILPKFLYLFQSIPLAPPPLFFPKTRKLLSNFIWNNRKPRLRLSLLYLPYERGGLQLPNLEWYYWAAQLRTATFWFSSDGFFPWLEIEKLSSKGLALSSYLNSASFKKLMRNNTNPFVKNTIVVWFAVQRRLGDSLGLSCFSPIWGNDHFAPAKNDMGFKAWMNKGIVKLQDIYENYNLMSFSELKAKFDLPQKHFFKYLQLRSFILAHLNNSVHQPPLSILETQVTKNCFGKRLISQFYNMLVENHKENSDNKRQEWMRDLQEDISLTEWSTICLKTHTQTINT</sequence>
<keyword evidence="3" id="KW-1185">Reference proteome</keyword>
<dbReference type="Pfam" id="PF00078">
    <property type="entry name" value="RVT_1"/>
    <property type="match status" value="1"/>
</dbReference>
<dbReference type="Proteomes" id="UP000472265">
    <property type="component" value="Chromosome 24"/>
</dbReference>
<dbReference type="InterPro" id="IPR043502">
    <property type="entry name" value="DNA/RNA_pol_sf"/>
</dbReference>
<dbReference type="SUPFAM" id="SSF56672">
    <property type="entry name" value="DNA/RNA polymerases"/>
    <property type="match status" value="1"/>
</dbReference>